<keyword evidence="3" id="KW-0121">Carboxypeptidase</keyword>
<dbReference type="EMBL" id="CM007658">
    <property type="protein sequence ID" value="ONH91982.1"/>
    <property type="molecule type" value="Genomic_DNA"/>
</dbReference>
<keyword evidence="11" id="KW-1185">Reference proteome</keyword>
<dbReference type="AlphaFoldDB" id="A0A251MY06"/>
<keyword evidence="7" id="KW-1015">Disulfide bond</keyword>
<name>A0A251MY06_PRUPE</name>
<dbReference type="PROSITE" id="PS00560">
    <property type="entry name" value="CARBOXYPEPT_SER_HIS"/>
    <property type="match status" value="1"/>
</dbReference>
<keyword evidence="5 9" id="KW-0732">Signal</keyword>
<evidence type="ECO:0000313" key="10">
    <source>
        <dbReference type="EMBL" id="ONH91982.1"/>
    </source>
</evidence>
<dbReference type="GO" id="GO:0019748">
    <property type="term" value="P:secondary metabolic process"/>
    <property type="evidence" value="ECO:0000318"/>
    <property type="project" value="GO_Central"/>
</dbReference>
<dbReference type="InterPro" id="IPR029058">
    <property type="entry name" value="AB_hydrolase_fold"/>
</dbReference>
<evidence type="ECO:0000256" key="9">
    <source>
        <dbReference type="SAM" id="SignalP"/>
    </source>
</evidence>
<dbReference type="GO" id="GO:0004185">
    <property type="term" value="F:serine-type carboxypeptidase activity"/>
    <property type="evidence" value="ECO:0007669"/>
    <property type="project" value="InterPro"/>
</dbReference>
<feature type="signal peptide" evidence="9">
    <location>
        <begin position="1"/>
        <end position="29"/>
    </location>
</feature>
<keyword evidence="4" id="KW-0645">Protease</keyword>
<dbReference type="PRINTS" id="PR00724">
    <property type="entry name" value="CRBOXYPTASEC"/>
</dbReference>
<dbReference type="Gene3D" id="3.40.50.12670">
    <property type="match status" value="1"/>
</dbReference>
<evidence type="ECO:0000256" key="5">
    <source>
        <dbReference type="ARBA" id="ARBA00022729"/>
    </source>
</evidence>
<evidence type="ECO:0000256" key="4">
    <source>
        <dbReference type="ARBA" id="ARBA00022670"/>
    </source>
</evidence>
<dbReference type="Gramene" id="ONH91982">
    <property type="protein sequence ID" value="ONH91982"/>
    <property type="gene ID" value="PRUPE_8G148000"/>
</dbReference>
<dbReference type="SUPFAM" id="SSF53474">
    <property type="entry name" value="alpha/beta-Hydrolases"/>
    <property type="match status" value="1"/>
</dbReference>
<dbReference type="GO" id="GO:0006508">
    <property type="term" value="P:proteolysis"/>
    <property type="evidence" value="ECO:0007669"/>
    <property type="project" value="UniProtKB-KW"/>
</dbReference>
<comment type="similarity">
    <text evidence="2">Belongs to the peptidase S10 family.</text>
</comment>
<dbReference type="OrthoDB" id="443318at2759"/>
<dbReference type="InterPro" id="IPR033124">
    <property type="entry name" value="Ser_caboxypep_his_AS"/>
</dbReference>
<reference evidence="10 11" key="1">
    <citation type="journal article" date="2013" name="Nat. Genet.">
        <title>The high-quality draft genome of peach (Prunus persica) identifies unique patterns of genetic diversity, domestication and genome evolution.</title>
        <authorList>
            <consortium name="International Peach Genome Initiative"/>
            <person name="Verde I."/>
            <person name="Abbott A.G."/>
            <person name="Scalabrin S."/>
            <person name="Jung S."/>
            <person name="Shu S."/>
            <person name="Marroni F."/>
            <person name="Zhebentyayeva T."/>
            <person name="Dettori M.T."/>
            <person name="Grimwood J."/>
            <person name="Cattonaro F."/>
            <person name="Zuccolo A."/>
            <person name="Rossini L."/>
            <person name="Jenkins J."/>
            <person name="Vendramin E."/>
            <person name="Meisel L.A."/>
            <person name="Decroocq V."/>
            <person name="Sosinski B."/>
            <person name="Prochnik S."/>
            <person name="Mitros T."/>
            <person name="Policriti A."/>
            <person name="Cipriani G."/>
            <person name="Dondini L."/>
            <person name="Ficklin S."/>
            <person name="Goodstein D.M."/>
            <person name="Xuan P."/>
            <person name="Del Fabbro C."/>
            <person name="Aramini V."/>
            <person name="Copetti D."/>
            <person name="Gonzalez S."/>
            <person name="Horner D.S."/>
            <person name="Falchi R."/>
            <person name="Lucas S."/>
            <person name="Mica E."/>
            <person name="Maldonado J."/>
            <person name="Lazzari B."/>
            <person name="Bielenberg D."/>
            <person name="Pirona R."/>
            <person name="Miculan M."/>
            <person name="Barakat A."/>
            <person name="Testolin R."/>
            <person name="Stella A."/>
            <person name="Tartarini S."/>
            <person name="Tonutti P."/>
            <person name="Arus P."/>
            <person name="Orellana A."/>
            <person name="Wells C."/>
            <person name="Main D."/>
            <person name="Vizzotto G."/>
            <person name="Silva H."/>
            <person name="Salamini F."/>
            <person name="Schmutz J."/>
            <person name="Morgante M."/>
            <person name="Rokhsar D.S."/>
        </authorList>
    </citation>
    <scope>NUCLEOTIDE SEQUENCE [LARGE SCALE GENOMIC DNA]</scope>
    <source>
        <strain evidence="11">cv. Nemared</strain>
    </source>
</reference>
<dbReference type="FunFam" id="3.40.50.11320:FF:000002">
    <property type="entry name" value="Carboxypeptidase"/>
    <property type="match status" value="1"/>
</dbReference>
<accession>A0A251MY06</accession>
<dbReference type="FunFam" id="3.40.50.1820:FF:000072">
    <property type="entry name" value="Serine carboxypeptidase-like 19"/>
    <property type="match status" value="1"/>
</dbReference>
<keyword evidence="6" id="KW-0378">Hydrolase</keyword>
<feature type="chain" id="PRO_5012422539" description="Serine carboxypeptidase-like 18" evidence="9">
    <location>
        <begin position="30"/>
        <end position="474"/>
    </location>
</feature>
<evidence type="ECO:0000256" key="7">
    <source>
        <dbReference type="ARBA" id="ARBA00023157"/>
    </source>
</evidence>
<organism evidence="10 11">
    <name type="scientific">Prunus persica</name>
    <name type="common">Peach</name>
    <name type="synonym">Amygdalus persica</name>
    <dbReference type="NCBI Taxonomy" id="3760"/>
    <lineage>
        <taxon>Eukaryota</taxon>
        <taxon>Viridiplantae</taxon>
        <taxon>Streptophyta</taxon>
        <taxon>Embryophyta</taxon>
        <taxon>Tracheophyta</taxon>
        <taxon>Spermatophyta</taxon>
        <taxon>Magnoliopsida</taxon>
        <taxon>eudicotyledons</taxon>
        <taxon>Gunneridae</taxon>
        <taxon>Pentapetalae</taxon>
        <taxon>rosids</taxon>
        <taxon>fabids</taxon>
        <taxon>Rosales</taxon>
        <taxon>Rosaceae</taxon>
        <taxon>Amygdaloideae</taxon>
        <taxon>Amygdaleae</taxon>
        <taxon>Prunus</taxon>
    </lineage>
</organism>
<evidence type="ECO:0000313" key="11">
    <source>
        <dbReference type="Proteomes" id="UP000006882"/>
    </source>
</evidence>
<gene>
    <name evidence="10" type="ORF">PRUPE_8G148000</name>
</gene>
<dbReference type="PANTHER" id="PTHR11802">
    <property type="entry name" value="SERINE PROTEASE FAMILY S10 SERINE CARBOXYPEPTIDASE"/>
    <property type="match status" value="1"/>
</dbReference>
<evidence type="ECO:0000256" key="6">
    <source>
        <dbReference type="ARBA" id="ARBA00022801"/>
    </source>
</evidence>
<keyword evidence="8" id="KW-0325">Glycoprotein</keyword>
<dbReference type="FunFam" id="3.40.50.12670:FF:000001">
    <property type="entry name" value="Carboxypeptidase"/>
    <property type="match status" value="1"/>
</dbReference>
<dbReference type="Proteomes" id="UP000006882">
    <property type="component" value="Chromosome G8"/>
</dbReference>
<dbReference type="PANTHER" id="PTHR11802:SF224">
    <property type="entry name" value="SERINE CARBOXYPEPTIDASE-LIKE 7 ISOFORM X1"/>
    <property type="match status" value="1"/>
</dbReference>
<dbReference type="GO" id="GO:0016747">
    <property type="term" value="F:acyltransferase activity, transferring groups other than amino-acyl groups"/>
    <property type="evidence" value="ECO:0000318"/>
    <property type="project" value="GO_Central"/>
</dbReference>
<dbReference type="Gene3D" id="3.40.50.1820">
    <property type="entry name" value="alpha/beta hydrolase"/>
    <property type="match status" value="1"/>
</dbReference>
<evidence type="ECO:0008006" key="12">
    <source>
        <dbReference type="Google" id="ProtNLM"/>
    </source>
</evidence>
<comment type="subcellular location">
    <subcellularLocation>
        <location evidence="1">Secreted</location>
    </subcellularLocation>
</comment>
<proteinExistence type="inferred from homology"/>
<evidence type="ECO:0000256" key="2">
    <source>
        <dbReference type="ARBA" id="ARBA00009431"/>
    </source>
</evidence>
<sequence length="474" mass="54194">MYCYSSNLTMFPQALLLLLLLHCCHIVASSSIINTLPGFSGDLPFKLETGYVGVGNLDDIQLFYFFIESERSPKEDPLLLWLSGGPGCSSFTAMVYDSIGPLIFNYANSSGNEPTFLLNPYAWTKIANVIFLDQPVGTGYSYAKSWEEYRTGDTLSCTQTYEFLRKWLKDHPQFLKNPLYIAGDSYSGITVPIVAQQVSNGNEAGHEPPMNLKGYVLGNPWTEPTYDVNSRIQYAHRMALISNELYESTKTNCKGEYVQVDPSNAPCVKNLQEVNECIQKINLAQILEPKCSTLSPKPKRFKWDQNFAEEDLLDVLHYSTKSWCRSYNYIFCFIWANDKTVQNALNVREGTIKGWERCNQSLFSNYVYDVRTSIDYHRNLTKKNLRALVYSGDHDMIIPYVGTREWIKSLNLSVDYQWRPWFVNGQVAGYTNAYTLKAYSLTFVTVKGGGHSAPEYKPMECLAMVDRWFAYYYV</sequence>
<dbReference type="InterPro" id="IPR001563">
    <property type="entry name" value="Peptidase_S10"/>
</dbReference>
<dbReference type="Pfam" id="PF00450">
    <property type="entry name" value="Peptidase_S10"/>
    <property type="match status" value="1"/>
</dbReference>
<dbReference type="GO" id="GO:0005576">
    <property type="term" value="C:extracellular region"/>
    <property type="evidence" value="ECO:0007669"/>
    <property type="project" value="UniProtKB-SubCell"/>
</dbReference>
<dbReference type="eggNOG" id="KOG1282">
    <property type="taxonomic scope" value="Eukaryota"/>
</dbReference>
<evidence type="ECO:0000256" key="8">
    <source>
        <dbReference type="ARBA" id="ARBA00023180"/>
    </source>
</evidence>
<evidence type="ECO:0000256" key="1">
    <source>
        <dbReference type="ARBA" id="ARBA00004613"/>
    </source>
</evidence>
<protein>
    <recommendedName>
        <fullName evidence="12">Serine carboxypeptidase-like 18</fullName>
    </recommendedName>
</protein>
<evidence type="ECO:0000256" key="3">
    <source>
        <dbReference type="ARBA" id="ARBA00022645"/>
    </source>
</evidence>